<sequence length="56" mass="6443">MTPTSGIIKIAGRAYREDKNNAKQLIGYLSGNSKRYGRLSPREILEIFGRLYERKL</sequence>
<evidence type="ECO:0000313" key="2">
    <source>
        <dbReference type="Proteomes" id="UP000655830"/>
    </source>
</evidence>
<keyword evidence="2" id="KW-1185">Reference proteome</keyword>
<dbReference type="AlphaFoldDB" id="A0A926IFD9"/>
<dbReference type="RefSeq" id="WP_177670836.1">
    <property type="nucleotide sequence ID" value="NZ_JACRSY010000021.1"/>
</dbReference>
<gene>
    <name evidence="1" type="ORF">H8718_13075</name>
</gene>
<name>A0A926IFD9_9FIRM</name>
<comment type="caution">
    <text evidence="1">The sequence shown here is derived from an EMBL/GenBank/DDBJ whole genome shotgun (WGS) entry which is preliminary data.</text>
</comment>
<evidence type="ECO:0000313" key="1">
    <source>
        <dbReference type="EMBL" id="MBC8580461.1"/>
    </source>
</evidence>
<accession>A0A926IFD9</accession>
<protein>
    <submittedName>
        <fullName evidence="1">Uncharacterized protein</fullName>
    </submittedName>
</protein>
<reference evidence="1" key="1">
    <citation type="submission" date="2020-08" db="EMBL/GenBank/DDBJ databases">
        <title>Genome public.</title>
        <authorList>
            <person name="Liu C."/>
            <person name="Sun Q."/>
        </authorList>
    </citation>
    <scope>NUCLEOTIDE SEQUENCE</scope>
    <source>
        <strain evidence="1">NSJ-12</strain>
    </source>
</reference>
<proteinExistence type="predicted"/>
<dbReference type="Proteomes" id="UP000655830">
    <property type="component" value="Unassembled WGS sequence"/>
</dbReference>
<organism evidence="1 2">
    <name type="scientific">Zhenhengia yiwuensis</name>
    <dbReference type="NCBI Taxonomy" id="2763666"/>
    <lineage>
        <taxon>Bacteria</taxon>
        <taxon>Bacillati</taxon>
        <taxon>Bacillota</taxon>
        <taxon>Clostridia</taxon>
        <taxon>Lachnospirales</taxon>
        <taxon>Lachnospiraceae</taxon>
        <taxon>Zhenhengia</taxon>
    </lineage>
</organism>
<dbReference type="EMBL" id="JACRSY010000021">
    <property type="protein sequence ID" value="MBC8580461.1"/>
    <property type="molecule type" value="Genomic_DNA"/>
</dbReference>